<keyword evidence="1 5" id="KW-0489">Methyltransferase</keyword>
<dbReference type="RefSeq" id="WP_039188258.1">
    <property type="nucleotide sequence ID" value="NZ_JRFJ01000001.1"/>
</dbReference>
<evidence type="ECO:0000256" key="3">
    <source>
        <dbReference type="ARBA" id="ARBA00022691"/>
    </source>
</evidence>
<dbReference type="Gene3D" id="3.40.1280.10">
    <property type="match status" value="1"/>
</dbReference>
<dbReference type="InterPro" id="IPR029028">
    <property type="entry name" value="Alpha/beta_knot_MTases"/>
</dbReference>
<keyword evidence="2 5" id="KW-0808">Transferase</keyword>
<dbReference type="Pfam" id="PF02590">
    <property type="entry name" value="SPOUT_MTase"/>
    <property type="match status" value="1"/>
</dbReference>
<accession>A0A0B1Q7N2</accession>
<dbReference type="OrthoDB" id="9806643at2"/>
<dbReference type="InterPro" id="IPR029026">
    <property type="entry name" value="tRNA_m1G_MTases_N"/>
</dbReference>
<keyword evidence="3 5" id="KW-0949">S-adenosyl-L-methionine</keyword>
<evidence type="ECO:0000256" key="5">
    <source>
        <dbReference type="HAMAP-Rule" id="MF_00658"/>
    </source>
</evidence>
<dbReference type="AlphaFoldDB" id="A0A0B1Q7N2"/>
<comment type="subcellular location">
    <subcellularLocation>
        <location evidence="5">Cytoplasm</location>
    </subcellularLocation>
</comment>
<dbReference type="GO" id="GO:0005737">
    <property type="term" value="C:cytoplasm"/>
    <property type="evidence" value="ECO:0007669"/>
    <property type="project" value="UniProtKB-SubCell"/>
</dbReference>
<evidence type="ECO:0000313" key="6">
    <source>
        <dbReference type="EMBL" id="KHJ55386.1"/>
    </source>
</evidence>
<protein>
    <recommendedName>
        <fullName evidence="5">Ribosomal RNA large subunit methyltransferase H</fullName>
        <ecNumber evidence="5">2.1.1.177</ecNumber>
    </recommendedName>
    <alternativeName>
        <fullName evidence="5">23S rRNA (pseudouridine1915-N3)-methyltransferase</fullName>
    </alternativeName>
    <alternativeName>
        <fullName evidence="5">23S rRNA m3Psi1915 methyltransferase</fullName>
    </alternativeName>
    <alternativeName>
        <fullName evidence="5">rRNA (pseudouridine-N3-)-methyltransferase RlmH</fullName>
    </alternativeName>
</protein>
<sequence>MRMTLIAVGRMKAGPEQELAARYLTRLRKSGAALGLDFAGVVELAESRAADADARKADEAARILAALPDKAALMVLDETGKTPSSDEFALRLAALRDEPLRDLGIVIGGPDGLSPSLRSQASAIVALGRMTWPHQIARILVAEQLYRATTILAGHPYHRR</sequence>
<organism evidence="6 7">
    <name type="scientific">Aureimonas altamirensis</name>
    <dbReference type="NCBI Taxonomy" id="370622"/>
    <lineage>
        <taxon>Bacteria</taxon>
        <taxon>Pseudomonadati</taxon>
        <taxon>Pseudomonadota</taxon>
        <taxon>Alphaproteobacteria</taxon>
        <taxon>Hyphomicrobiales</taxon>
        <taxon>Aurantimonadaceae</taxon>
        <taxon>Aureimonas</taxon>
    </lineage>
</organism>
<name>A0A0B1Q7N2_9HYPH</name>
<dbReference type="Proteomes" id="UP000030826">
    <property type="component" value="Unassembled WGS sequence"/>
</dbReference>
<feature type="binding site" evidence="5">
    <location>
        <position position="108"/>
    </location>
    <ligand>
        <name>S-adenosyl-L-methionine</name>
        <dbReference type="ChEBI" id="CHEBI:59789"/>
    </ligand>
</feature>
<dbReference type="EMBL" id="JRFJ01000001">
    <property type="protein sequence ID" value="KHJ55386.1"/>
    <property type="molecule type" value="Genomic_DNA"/>
</dbReference>
<comment type="subunit">
    <text evidence="5">Homodimer.</text>
</comment>
<comment type="similarity">
    <text evidence="4 5">Belongs to the RNA methyltransferase RlmH family.</text>
</comment>
<evidence type="ECO:0000256" key="2">
    <source>
        <dbReference type="ARBA" id="ARBA00022679"/>
    </source>
</evidence>
<dbReference type="SUPFAM" id="SSF75217">
    <property type="entry name" value="alpha/beta knot"/>
    <property type="match status" value="1"/>
</dbReference>
<gene>
    <name evidence="5" type="primary">rlmH</name>
    <name evidence="6" type="ORF">LA66_01565</name>
</gene>
<dbReference type="CDD" id="cd18081">
    <property type="entry name" value="RlmH-like"/>
    <property type="match status" value="1"/>
</dbReference>
<keyword evidence="5" id="KW-0963">Cytoplasm</keyword>
<comment type="caution">
    <text evidence="6">The sequence shown here is derived from an EMBL/GenBank/DDBJ whole genome shotgun (WGS) entry which is preliminary data.</text>
</comment>
<feature type="binding site" evidence="5">
    <location>
        <position position="76"/>
    </location>
    <ligand>
        <name>S-adenosyl-L-methionine</name>
        <dbReference type="ChEBI" id="CHEBI:59789"/>
    </ligand>
</feature>
<dbReference type="PANTHER" id="PTHR33603:SF1">
    <property type="entry name" value="RIBOSOMAL RNA LARGE SUBUNIT METHYLTRANSFERASE H"/>
    <property type="match status" value="1"/>
</dbReference>
<evidence type="ECO:0000313" key="7">
    <source>
        <dbReference type="Proteomes" id="UP000030826"/>
    </source>
</evidence>
<evidence type="ECO:0000256" key="1">
    <source>
        <dbReference type="ARBA" id="ARBA00022603"/>
    </source>
</evidence>
<reference evidence="6 7" key="1">
    <citation type="submission" date="2014-09" db="EMBL/GenBank/DDBJ databases">
        <title>Isolation and characterization of Aurantimonas altamirensis ON-56566 from clinical sample following a dog bite.</title>
        <authorList>
            <person name="Eshaghi A."/>
            <person name="Li A."/>
            <person name="Shahinas D."/>
            <person name="Bahn P."/>
            <person name="Kus J.V."/>
            <person name="Patel S.N."/>
        </authorList>
    </citation>
    <scope>NUCLEOTIDE SEQUENCE [LARGE SCALE GENOMIC DNA]</scope>
    <source>
        <strain evidence="6 7">ON-56566</strain>
    </source>
</reference>
<comment type="catalytic activity">
    <reaction evidence="5">
        <text>pseudouridine(1915) in 23S rRNA + S-adenosyl-L-methionine = N(3)-methylpseudouridine(1915) in 23S rRNA + S-adenosyl-L-homocysteine + H(+)</text>
        <dbReference type="Rhea" id="RHEA:42752"/>
        <dbReference type="Rhea" id="RHEA-COMP:10221"/>
        <dbReference type="Rhea" id="RHEA-COMP:10222"/>
        <dbReference type="ChEBI" id="CHEBI:15378"/>
        <dbReference type="ChEBI" id="CHEBI:57856"/>
        <dbReference type="ChEBI" id="CHEBI:59789"/>
        <dbReference type="ChEBI" id="CHEBI:65314"/>
        <dbReference type="ChEBI" id="CHEBI:74486"/>
        <dbReference type="EC" id="2.1.1.177"/>
    </reaction>
</comment>
<dbReference type="HAMAP" id="MF_00658">
    <property type="entry name" value="23SrRNA_methyltr_H"/>
    <property type="match status" value="1"/>
</dbReference>
<feature type="binding site" evidence="5">
    <location>
        <begin position="127"/>
        <end position="132"/>
    </location>
    <ligand>
        <name>S-adenosyl-L-methionine</name>
        <dbReference type="ChEBI" id="CHEBI:59789"/>
    </ligand>
</feature>
<dbReference type="NCBIfam" id="NF000989">
    <property type="entry name" value="PRK00103.2-3"/>
    <property type="match status" value="1"/>
</dbReference>
<comment type="function">
    <text evidence="5">Specifically methylates the pseudouridine at position 1915 (m3Psi1915) in 23S rRNA.</text>
</comment>
<keyword evidence="5" id="KW-0698">rRNA processing</keyword>
<proteinExistence type="inferred from homology"/>
<evidence type="ECO:0000256" key="4">
    <source>
        <dbReference type="ARBA" id="ARBA00038303"/>
    </source>
</evidence>
<dbReference type="STRING" id="370622.LA66_01565"/>
<dbReference type="PANTHER" id="PTHR33603">
    <property type="entry name" value="METHYLTRANSFERASE"/>
    <property type="match status" value="1"/>
</dbReference>
<dbReference type="InterPro" id="IPR003742">
    <property type="entry name" value="RlmH-like"/>
</dbReference>
<dbReference type="PIRSF" id="PIRSF004505">
    <property type="entry name" value="MT_bac"/>
    <property type="match status" value="1"/>
</dbReference>
<dbReference type="GO" id="GO:0070038">
    <property type="term" value="F:rRNA (pseudouridine-N3-)-methyltransferase activity"/>
    <property type="evidence" value="ECO:0007669"/>
    <property type="project" value="UniProtKB-UniRule"/>
</dbReference>
<dbReference type="EC" id="2.1.1.177" evidence="5"/>